<proteinExistence type="predicted"/>
<keyword evidence="3" id="KW-0418">Kinase</keyword>
<dbReference type="GO" id="GO:0005776">
    <property type="term" value="C:autophagosome"/>
    <property type="evidence" value="ECO:0007669"/>
    <property type="project" value="TreeGrafter"/>
</dbReference>
<gene>
    <name evidence="7" type="ORF">QYE76_071301</name>
</gene>
<evidence type="ECO:0000256" key="3">
    <source>
        <dbReference type="ARBA" id="ARBA00022777"/>
    </source>
</evidence>
<dbReference type="GO" id="GO:0005524">
    <property type="term" value="F:ATP binding"/>
    <property type="evidence" value="ECO:0007669"/>
    <property type="project" value="UniProtKB-UniRule"/>
</dbReference>
<dbReference type="GO" id="GO:0000045">
    <property type="term" value="P:autophagosome assembly"/>
    <property type="evidence" value="ECO:0007669"/>
    <property type="project" value="TreeGrafter"/>
</dbReference>
<dbReference type="Gene3D" id="1.10.510.10">
    <property type="entry name" value="Transferase(Phosphotransferase) domain 1"/>
    <property type="match status" value="1"/>
</dbReference>
<dbReference type="SMART" id="SM00220">
    <property type="entry name" value="S_TKc"/>
    <property type="match status" value="1"/>
</dbReference>
<keyword evidence="2 5" id="KW-0547">Nucleotide-binding</keyword>
<dbReference type="InterPro" id="IPR017441">
    <property type="entry name" value="Protein_kinase_ATP_BS"/>
</dbReference>
<name>A0AAD8SJV4_LOLMU</name>
<dbReference type="InterPro" id="IPR045269">
    <property type="entry name" value="Atg1-like"/>
</dbReference>
<dbReference type="PROSITE" id="PS00107">
    <property type="entry name" value="PROTEIN_KINASE_ATP"/>
    <property type="match status" value="1"/>
</dbReference>
<evidence type="ECO:0000256" key="4">
    <source>
        <dbReference type="ARBA" id="ARBA00022840"/>
    </source>
</evidence>
<dbReference type="GO" id="GO:0010506">
    <property type="term" value="P:regulation of autophagy"/>
    <property type="evidence" value="ECO:0007669"/>
    <property type="project" value="InterPro"/>
</dbReference>
<dbReference type="EMBL" id="JAUUTY010000004">
    <property type="protein sequence ID" value="KAK1653496.1"/>
    <property type="molecule type" value="Genomic_DNA"/>
</dbReference>
<evidence type="ECO:0000259" key="6">
    <source>
        <dbReference type="PROSITE" id="PS50011"/>
    </source>
</evidence>
<dbReference type="GO" id="GO:0005829">
    <property type="term" value="C:cytosol"/>
    <property type="evidence" value="ECO:0007669"/>
    <property type="project" value="TreeGrafter"/>
</dbReference>
<evidence type="ECO:0000256" key="1">
    <source>
        <dbReference type="ARBA" id="ARBA00022679"/>
    </source>
</evidence>
<dbReference type="InterPro" id="IPR056281">
    <property type="entry name" value="MIT_ATG1a/b/c"/>
</dbReference>
<dbReference type="GO" id="GO:0004674">
    <property type="term" value="F:protein serine/threonine kinase activity"/>
    <property type="evidence" value="ECO:0007669"/>
    <property type="project" value="InterPro"/>
</dbReference>
<evidence type="ECO:0000313" key="7">
    <source>
        <dbReference type="EMBL" id="KAK1653496.1"/>
    </source>
</evidence>
<keyword evidence="4 5" id="KW-0067">ATP-binding</keyword>
<protein>
    <recommendedName>
        <fullName evidence="6">Protein kinase domain-containing protein</fullName>
    </recommendedName>
</protein>
<dbReference type="PANTHER" id="PTHR24348:SF22">
    <property type="entry name" value="NON-SPECIFIC SERINE_THREONINE PROTEIN KINASE"/>
    <property type="match status" value="1"/>
</dbReference>
<reference evidence="7" key="1">
    <citation type="submission" date="2023-07" db="EMBL/GenBank/DDBJ databases">
        <title>A chromosome-level genome assembly of Lolium multiflorum.</title>
        <authorList>
            <person name="Chen Y."/>
            <person name="Copetti D."/>
            <person name="Kolliker R."/>
            <person name="Studer B."/>
        </authorList>
    </citation>
    <scope>NUCLEOTIDE SEQUENCE</scope>
    <source>
        <strain evidence="7">02402/16</strain>
        <tissue evidence="7">Leaf</tissue>
    </source>
</reference>
<dbReference type="FunFam" id="1.10.510.10:FF:000565">
    <property type="entry name" value="Serine/threonine-protein kinase ATG1a"/>
    <property type="match status" value="1"/>
</dbReference>
<keyword evidence="1" id="KW-0808">Transferase</keyword>
<dbReference type="Pfam" id="PF24497">
    <property type="entry name" value="MIT_ATG1"/>
    <property type="match status" value="1"/>
</dbReference>
<keyword evidence="8" id="KW-1185">Reference proteome</keyword>
<sequence length="644" mass="72771">MEDEKADKDPAPQPRRVVGEYELQEMVGKGTFAEVFRAAHRPTGARVAVKEIDRRRVDDYVRRGILQEMTILGSLSHPNILRLIDTIEASNKPPIRKSPSTGDKLFLILEYCDGGDLEAYRQAHGGARNRLPEAVARDFTRQLAEGLKVLRGQRIVHRDLKPQNLLLSTNGDAITMKIGDFGFARSLMHENLAATFCGSPYYMAPEIWRGDKYDAKADLWSVGVILFQLVTGELPFLGENRVQLREKVLTSNGLSFPPDMEADLHPDFIDLCRRLICLDPAERMPFEEFFNHKFLATSRESETISESHQDLDLKDTCQTVSTAVIKVNSETVDPKVFDSWEWIEREYVLVHANTTSVEMLSSLEKSMKDFTGARSRRDDRSICKESVQNQNRSSLCRVVTMKNHGCTPLSTSPESITMENLRGRPLDCYTRLQLLNQYIVILTELAQEKLLKGLDLEALSLELVILAVWKEALNAYSLLVDASDDGQFSTSADKNFLPKSEDRLSPNVAQGLDFTRLASVRYWAESGFIKAYDRADKISHRLRENNDNTEMPDAMEIIFQTALVYGRGGAAKELLGCQTRSIALYSKAIILLTFILQEAASLPLNPVFSLSPFNQQRLHRYIANLRSHLCSAQFTGQQQRSIKN</sequence>
<accession>A0AAD8SJV4</accession>
<feature type="domain" description="Protein kinase" evidence="6">
    <location>
        <begin position="21"/>
        <end position="295"/>
    </location>
</feature>
<dbReference type="Pfam" id="PF00069">
    <property type="entry name" value="Pkinase"/>
    <property type="match status" value="1"/>
</dbReference>
<dbReference type="GO" id="GO:0000407">
    <property type="term" value="C:phagophore assembly site"/>
    <property type="evidence" value="ECO:0007669"/>
    <property type="project" value="TreeGrafter"/>
</dbReference>
<feature type="binding site" evidence="5">
    <location>
        <position position="50"/>
    </location>
    <ligand>
        <name>ATP</name>
        <dbReference type="ChEBI" id="CHEBI:30616"/>
    </ligand>
</feature>
<dbReference type="PROSITE" id="PS50011">
    <property type="entry name" value="PROTEIN_KINASE_DOM"/>
    <property type="match status" value="1"/>
</dbReference>
<dbReference type="AlphaFoldDB" id="A0AAD8SJV4"/>
<evidence type="ECO:0000256" key="2">
    <source>
        <dbReference type="ARBA" id="ARBA00022741"/>
    </source>
</evidence>
<evidence type="ECO:0000256" key="5">
    <source>
        <dbReference type="PROSITE-ProRule" id="PRU10141"/>
    </source>
</evidence>
<evidence type="ECO:0000313" key="8">
    <source>
        <dbReference type="Proteomes" id="UP001231189"/>
    </source>
</evidence>
<dbReference type="GO" id="GO:0016020">
    <property type="term" value="C:membrane"/>
    <property type="evidence" value="ECO:0007669"/>
    <property type="project" value="TreeGrafter"/>
</dbReference>
<dbReference type="PROSITE" id="PS00108">
    <property type="entry name" value="PROTEIN_KINASE_ST"/>
    <property type="match status" value="1"/>
</dbReference>
<dbReference type="PANTHER" id="PTHR24348">
    <property type="entry name" value="SERINE/THREONINE-PROTEIN KINASE UNC-51-RELATED"/>
    <property type="match status" value="1"/>
</dbReference>
<dbReference type="InterPro" id="IPR000719">
    <property type="entry name" value="Prot_kinase_dom"/>
</dbReference>
<dbReference type="Proteomes" id="UP001231189">
    <property type="component" value="Unassembled WGS sequence"/>
</dbReference>
<dbReference type="InterPro" id="IPR008271">
    <property type="entry name" value="Ser/Thr_kinase_AS"/>
</dbReference>
<dbReference type="SUPFAM" id="SSF56112">
    <property type="entry name" value="Protein kinase-like (PK-like)"/>
    <property type="match status" value="1"/>
</dbReference>
<organism evidence="7 8">
    <name type="scientific">Lolium multiflorum</name>
    <name type="common">Italian ryegrass</name>
    <name type="synonym">Lolium perenne subsp. multiflorum</name>
    <dbReference type="NCBI Taxonomy" id="4521"/>
    <lineage>
        <taxon>Eukaryota</taxon>
        <taxon>Viridiplantae</taxon>
        <taxon>Streptophyta</taxon>
        <taxon>Embryophyta</taxon>
        <taxon>Tracheophyta</taxon>
        <taxon>Spermatophyta</taxon>
        <taxon>Magnoliopsida</taxon>
        <taxon>Liliopsida</taxon>
        <taxon>Poales</taxon>
        <taxon>Poaceae</taxon>
        <taxon>BOP clade</taxon>
        <taxon>Pooideae</taxon>
        <taxon>Poodae</taxon>
        <taxon>Poeae</taxon>
        <taxon>Poeae Chloroplast Group 2 (Poeae type)</taxon>
        <taxon>Loliodinae</taxon>
        <taxon>Loliinae</taxon>
        <taxon>Lolium</taxon>
    </lineage>
</organism>
<dbReference type="InterPro" id="IPR011009">
    <property type="entry name" value="Kinase-like_dom_sf"/>
</dbReference>
<comment type="caution">
    <text evidence="7">The sequence shown here is derived from an EMBL/GenBank/DDBJ whole genome shotgun (WGS) entry which is preliminary data.</text>
</comment>